<dbReference type="Pfam" id="PF00389">
    <property type="entry name" value="2-Hacid_dh"/>
    <property type="match status" value="1"/>
</dbReference>
<evidence type="ECO:0000256" key="4">
    <source>
        <dbReference type="RuleBase" id="RU003719"/>
    </source>
</evidence>
<dbReference type="PROSITE" id="PS00670">
    <property type="entry name" value="D_2_HYDROXYACID_DH_2"/>
    <property type="match status" value="1"/>
</dbReference>
<dbReference type="GO" id="GO:0003714">
    <property type="term" value="F:transcription corepressor activity"/>
    <property type="evidence" value="ECO:0007669"/>
    <property type="project" value="InterPro"/>
</dbReference>
<dbReference type="EMBL" id="RKST01000001">
    <property type="protein sequence ID" value="RUM99503.1"/>
    <property type="molecule type" value="Genomic_DNA"/>
</dbReference>
<dbReference type="InterPro" id="IPR043322">
    <property type="entry name" value="CtBP"/>
</dbReference>
<dbReference type="InterPro" id="IPR036291">
    <property type="entry name" value="NAD(P)-bd_dom_sf"/>
</dbReference>
<evidence type="ECO:0000259" key="5">
    <source>
        <dbReference type="Pfam" id="PF00389"/>
    </source>
</evidence>
<keyword evidence="2 4" id="KW-0560">Oxidoreductase</keyword>
<evidence type="ECO:0000313" key="7">
    <source>
        <dbReference type="EMBL" id="RUM99503.1"/>
    </source>
</evidence>
<feature type="domain" description="D-isomer specific 2-hydroxyacid dehydrogenase NAD-binding" evidence="6">
    <location>
        <begin position="111"/>
        <end position="285"/>
    </location>
</feature>
<protein>
    <submittedName>
        <fullName evidence="7">C-terminal binding protein</fullName>
    </submittedName>
</protein>
<dbReference type="SUPFAM" id="SSF52283">
    <property type="entry name" value="Formate/glycerate dehydrogenase catalytic domain-like"/>
    <property type="match status" value="1"/>
</dbReference>
<evidence type="ECO:0000259" key="6">
    <source>
        <dbReference type="Pfam" id="PF02826"/>
    </source>
</evidence>
<dbReference type="Gene3D" id="3.40.50.720">
    <property type="entry name" value="NAD(P)-binding Rossmann-like Domain"/>
    <property type="match status" value="2"/>
</dbReference>
<sequence>MTSKAKVVITDHIGAGNDVERGILSDLAELVVLDTAIPEAFLNDAADCDGLINLLAGPITSETMAAMPRCKIIARYGIGVDTIDLEAATRAGIIVTNNPAYCLEEVAEHAVGLMLAAVRKVPLYDRQVRAAGWNGMAGAPVLRLAGKTLGLVGFGNIARLVAKRATAFDMRVVFFDPFVDNDASGQAEKCHLDELLEQSDVISVHVPLTAGTRGLIGDDAFARMKPSAFLLNVSRGPIVDTMALVRALDHGAIAGCALDTTDPEPLPQAHPLYGRDNVVLTPHVAWYSEESKRDLQSGAPSQVRRVLEGVWPANVVNPAVRGVNRAGIR</sequence>
<dbReference type="Pfam" id="PF02826">
    <property type="entry name" value="2-Hacid_dh_C"/>
    <property type="match status" value="1"/>
</dbReference>
<dbReference type="InterPro" id="IPR029753">
    <property type="entry name" value="D-isomer_DH_CS"/>
</dbReference>
<comment type="similarity">
    <text evidence="1 4">Belongs to the D-isomer specific 2-hydroxyacid dehydrogenase family.</text>
</comment>
<accession>A0A432VBN0</accession>
<feature type="domain" description="D-isomer specific 2-hydroxyacid dehydrogenase catalytic" evidence="5">
    <location>
        <begin position="7"/>
        <end position="317"/>
    </location>
</feature>
<dbReference type="FunFam" id="3.40.50.720:FF:000203">
    <property type="entry name" value="D-3-phosphoglycerate dehydrogenase (SerA)"/>
    <property type="match status" value="1"/>
</dbReference>
<proteinExistence type="inferred from homology"/>
<dbReference type="PROSITE" id="PS00671">
    <property type="entry name" value="D_2_HYDROXYACID_DH_3"/>
    <property type="match status" value="1"/>
</dbReference>
<dbReference type="OrthoDB" id="9793626at2"/>
<name>A0A432VBN0_9HYPH</name>
<evidence type="ECO:0000313" key="8">
    <source>
        <dbReference type="Proteomes" id="UP000281647"/>
    </source>
</evidence>
<dbReference type="SUPFAM" id="SSF51735">
    <property type="entry name" value="NAD(P)-binding Rossmann-fold domains"/>
    <property type="match status" value="1"/>
</dbReference>
<organism evidence="7 8">
    <name type="scientific">Borborobacter arsenicus</name>
    <dbReference type="NCBI Taxonomy" id="1851146"/>
    <lineage>
        <taxon>Bacteria</taxon>
        <taxon>Pseudomonadati</taxon>
        <taxon>Pseudomonadota</taxon>
        <taxon>Alphaproteobacteria</taxon>
        <taxon>Hyphomicrobiales</taxon>
        <taxon>Phyllobacteriaceae</taxon>
        <taxon>Borborobacter</taxon>
    </lineage>
</organism>
<dbReference type="CDD" id="cd05299">
    <property type="entry name" value="CtBP_dh"/>
    <property type="match status" value="1"/>
</dbReference>
<evidence type="ECO:0000256" key="3">
    <source>
        <dbReference type="ARBA" id="ARBA00023027"/>
    </source>
</evidence>
<dbReference type="RefSeq" id="WP_128625743.1">
    <property type="nucleotide sequence ID" value="NZ_RKST01000001.1"/>
</dbReference>
<dbReference type="PANTHER" id="PTHR42789">
    <property type="entry name" value="D-ISOMER SPECIFIC 2-HYDROXYACID DEHYDROGENASE FAMILY PROTEIN (AFU_ORTHOLOGUE AFUA_6G10090)"/>
    <property type="match status" value="1"/>
</dbReference>
<dbReference type="GO" id="GO:0051287">
    <property type="term" value="F:NAD binding"/>
    <property type="evidence" value="ECO:0007669"/>
    <property type="project" value="InterPro"/>
</dbReference>
<dbReference type="PANTHER" id="PTHR42789:SF1">
    <property type="entry name" value="D-ISOMER SPECIFIC 2-HYDROXYACID DEHYDROGENASE FAMILY PROTEIN (AFU_ORTHOLOGUE AFUA_6G10090)"/>
    <property type="match status" value="1"/>
</dbReference>
<dbReference type="GO" id="GO:0016616">
    <property type="term" value="F:oxidoreductase activity, acting on the CH-OH group of donors, NAD or NADP as acceptor"/>
    <property type="evidence" value="ECO:0007669"/>
    <property type="project" value="InterPro"/>
</dbReference>
<comment type="caution">
    <text evidence="7">The sequence shown here is derived from an EMBL/GenBank/DDBJ whole genome shotgun (WGS) entry which is preliminary data.</text>
</comment>
<reference evidence="7 8" key="1">
    <citation type="submission" date="2018-11" db="EMBL/GenBank/DDBJ databases">
        <title>Pseudaminobacter arsenicus sp. nov., an arsenic-resistant bacterium isolated from arsenic-rich aquifers.</title>
        <authorList>
            <person name="Mu Y."/>
        </authorList>
    </citation>
    <scope>NUCLEOTIDE SEQUENCE [LARGE SCALE GENOMIC DNA]</scope>
    <source>
        <strain evidence="7 8">CB3</strain>
    </source>
</reference>
<gene>
    <name evidence="7" type="ORF">EET67_00950</name>
</gene>
<keyword evidence="3" id="KW-0520">NAD</keyword>
<evidence type="ECO:0000256" key="2">
    <source>
        <dbReference type="ARBA" id="ARBA00023002"/>
    </source>
</evidence>
<dbReference type="InterPro" id="IPR050857">
    <property type="entry name" value="D-2-hydroxyacid_DH"/>
</dbReference>
<keyword evidence="8" id="KW-1185">Reference proteome</keyword>
<evidence type="ECO:0000256" key="1">
    <source>
        <dbReference type="ARBA" id="ARBA00005854"/>
    </source>
</evidence>
<dbReference type="InterPro" id="IPR006140">
    <property type="entry name" value="D-isomer_DH_NAD-bd"/>
</dbReference>
<dbReference type="Proteomes" id="UP000281647">
    <property type="component" value="Unassembled WGS sequence"/>
</dbReference>
<dbReference type="InterPro" id="IPR006139">
    <property type="entry name" value="D-isomer_2_OHA_DH_cat_dom"/>
</dbReference>
<dbReference type="AlphaFoldDB" id="A0A432VBN0"/>